<dbReference type="InterPro" id="IPR017884">
    <property type="entry name" value="SANT_dom"/>
</dbReference>
<keyword evidence="8" id="KW-0539">Nucleus</keyword>
<evidence type="ECO:0000256" key="9">
    <source>
        <dbReference type="PROSITE-ProRule" id="PRU00042"/>
    </source>
</evidence>
<keyword evidence="4" id="KW-0862">Zinc</keyword>
<dbReference type="InterPro" id="IPR001005">
    <property type="entry name" value="SANT/Myb"/>
</dbReference>
<feature type="region of interest" description="Disordered" evidence="10">
    <location>
        <begin position="1205"/>
        <end position="1235"/>
    </location>
</feature>
<dbReference type="PROSITE" id="PS51293">
    <property type="entry name" value="SANT"/>
    <property type="match status" value="1"/>
</dbReference>
<evidence type="ECO:0000256" key="8">
    <source>
        <dbReference type="ARBA" id="ARBA00023242"/>
    </source>
</evidence>
<feature type="compositionally biased region" description="Basic residues" evidence="10">
    <location>
        <begin position="1161"/>
        <end position="1174"/>
    </location>
</feature>
<dbReference type="SMART" id="SM01189">
    <property type="entry name" value="ELM2"/>
    <property type="match status" value="1"/>
</dbReference>
<accession>A0A922I0N2</accession>
<evidence type="ECO:0000256" key="2">
    <source>
        <dbReference type="ARBA" id="ARBA00022723"/>
    </source>
</evidence>
<feature type="region of interest" description="Disordered" evidence="10">
    <location>
        <begin position="408"/>
        <end position="438"/>
    </location>
</feature>
<dbReference type="InterPro" id="IPR051066">
    <property type="entry name" value="Trans_reg/Corepressor"/>
</dbReference>
<feature type="region of interest" description="Disordered" evidence="10">
    <location>
        <begin position="296"/>
        <end position="324"/>
    </location>
</feature>
<feature type="region of interest" description="Disordered" evidence="10">
    <location>
        <begin position="1141"/>
        <end position="1190"/>
    </location>
</feature>
<dbReference type="PROSITE" id="PS51156">
    <property type="entry name" value="ELM2"/>
    <property type="match status" value="1"/>
</dbReference>
<feature type="compositionally biased region" description="Polar residues" evidence="10">
    <location>
        <begin position="1205"/>
        <end position="1221"/>
    </location>
</feature>
<evidence type="ECO:0000256" key="3">
    <source>
        <dbReference type="ARBA" id="ARBA00022771"/>
    </source>
</evidence>
<name>A0A922I0N2_DERFA</name>
<proteinExistence type="predicted"/>
<keyword evidence="3 9" id="KW-0863">Zinc-finger</keyword>
<feature type="domain" description="C2H2-type" evidence="11">
    <location>
        <begin position="654"/>
        <end position="683"/>
    </location>
</feature>
<dbReference type="Pfam" id="PF01448">
    <property type="entry name" value="ELM2"/>
    <property type="match status" value="1"/>
</dbReference>
<feature type="domain" description="C2H2-type" evidence="11">
    <location>
        <begin position="385"/>
        <end position="409"/>
    </location>
</feature>
<dbReference type="GO" id="GO:0008270">
    <property type="term" value="F:zinc ion binding"/>
    <property type="evidence" value="ECO:0007669"/>
    <property type="project" value="UniProtKB-KW"/>
</dbReference>
<dbReference type="PANTHER" id="PTHR16089:SF40">
    <property type="entry name" value="SUPPRESSOR OF ACTIVATED EGL-4 PROTEIN 1"/>
    <property type="match status" value="1"/>
</dbReference>
<reference evidence="14" key="1">
    <citation type="submission" date="2013-05" db="EMBL/GenBank/DDBJ databases">
        <authorList>
            <person name="Yim A.K.Y."/>
            <person name="Chan T.F."/>
            <person name="Ji K.M."/>
            <person name="Liu X.Y."/>
            <person name="Zhou J.W."/>
            <person name="Li R.Q."/>
            <person name="Yang K.Y."/>
            <person name="Li J."/>
            <person name="Li M."/>
            <person name="Law P.T.W."/>
            <person name="Wu Y.L."/>
            <person name="Cai Z.L."/>
            <person name="Qin H."/>
            <person name="Bao Y."/>
            <person name="Leung R.K.K."/>
            <person name="Ng P.K.S."/>
            <person name="Zou J."/>
            <person name="Zhong X.J."/>
            <person name="Ran P.X."/>
            <person name="Zhong N.S."/>
            <person name="Liu Z.G."/>
            <person name="Tsui S.K.W."/>
        </authorList>
    </citation>
    <scope>NUCLEOTIDE SEQUENCE</scope>
    <source>
        <strain evidence="14">Derf</strain>
        <tissue evidence="14">Whole organism</tissue>
    </source>
</reference>
<feature type="compositionally biased region" description="Basic and acidic residues" evidence="10">
    <location>
        <begin position="1"/>
        <end position="11"/>
    </location>
</feature>
<dbReference type="GO" id="GO:0006357">
    <property type="term" value="P:regulation of transcription by RNA polymerase II"/>
    <property type="evidence" value="ECO:0007669"/>
    <property type="project" value="TreeGrafter"/>
</dbReference>
<dbReference type="GO" id="GO:0005667">
    <property type="term" value="C:transcription regulator complex"/>
    <property type="evidence" value="ECO:0007669"/>
    <property type="project" value="TreeGrafter"/>
</dbReference>
<feature type="domain" description="C2H2-type" evidence="11">
    <location>
        <begin position="1849"/>
        <end position="1873"/>
    </location>
</feature>
<feature type="region of interest" description="Disordered" evidence="10">
    <location>
        <begin position="1824"/>
        <end position="1843"/>
    </location>
</feature>
<dbReference type="GO" id="GO:0003714">
    <property type="term" value="F:transcription corepressor activity"/>
    <property type="evidence" value="ECO:0007669"/>
    <property type="project" value="TreeGrafter"/>
</dbReference>
<keyword evidence="15" id="KW-1185">Reference proteome</keyword>
<dbReference type="GO" id="GO:0003677">
    <property type="term" value="F:DNA binding"/>
    <property type="evidence" value="ECO:0007669"/>
    <property type="project" value="UniProtKB-KW"/>
</dbReference>
<evidence type="ECO:0000259" key="13">
    <source>
        <dbReference type="PROSITE" id="PS51293"/>
    </source>
</evidence>
<dbReference type="PROSITE" id="PS00028">
    <property type="entry name" value="ZINC_FINGER_C2H2_1"/>
    <property type="match status" value="5"/>
</dbReference>
<dbReference type="SMART" id="SM00355">
    <property type="entry name" value="ZnF_C2H2"/>
    <property type="match status" value="6"/>
</dbReference>
<feature type="compositionally biased region" description="Low complexity" evidence="10">
    <location>
        <begin position="247"/>
        <end position="262"/>
    </location>
</feature>
<evidence type="ECO:0000256" key="7">
    <source>
        <dbReference type="ARBA" id="ARBA00023163"/>
    </source>
</evidence>
<dbReference type="SUPFAM" id="SSF57667">
    <property type="entry name" value="beta-beta-alpha zinc fingers"/>
    <property type="match status" value="2"/>
</dbReference>
<feature type="compositionally biased region" description="Low complexity" evidence="10">
    <location>
        <begin position="296"/>
        <end position="306"/>
    </location>
</feature>
<sequence>MDIASIKRREPNQQQNADANNNLLLATTAAKSYNDKNSLLDLSSTSLSLTTTTTISSSPKTIMSSLANKIMANHHHDFHPFISNHHHNQLHNILNHNNNGVIQQTKTSTTPKSLSLHDIYNNVPIATTTSANDFIINHGSQHSKSPTCENTQLVQLLKPFYNSMQIHMDKQQTSTTLISNDNSGANNLYLIDSSNQLSLLSQSNDYVNSLTTVLNSEMLTNHQRKSSNSDQLHYQQSTSSTTNPQIGSNSSSSYLNGYGGQSSSTSNLDHINNCSDDMIANNSSFSTGFHHDIINPNKANLLNPNNDSDVDQKPTKTTRGRKKSKRGPFICLECHKEFCNQSTLTKHMITHSDERKFVCPQCSKAFKRHDHLNGHMLTHREHKPYACDIDGCDKSYCDARSLRRHKEKHKENALQFNEPSHLTTTTSSKSTNDEKGNDVYQLPINASAHLQFLALQQKKIHRSETIDSNESDEKIISSNHNRHNHNDNNNDKLEHIAIEEEHEQPQEQDQTKLIANSSVENVSNSDLHINLSNENALLHQLLTSNHNHHHQLPQQEPQLADKSLMNDSSSDHRQSIIQNNSNNNLTVIKINDNYINVCENDSDNYFQTIFNKTKHSLGNKKVDNNYNNHNSTTITTLGDSKILDSNKIESSTSVECSLCLKKFETIDALNVHLMKLHHSNETTLKTNPFLFQQQLQQQPPPKLSSLIDHQSVKANELVTQPQNPNQTYELNMKNYEIEIAKNFANIYNEHHHHHQQQQQHQIHNYHHQQTQAAKNFDDIFENNPQKTNDIVEFRNIFQHTSQHQQQNAQFLMTTSGEINDKHHHQMIGNNQLYQNNPEQQSPHIIVDEPHVHRTNYYPDNEISQPQQQQQQTKGLNEVMFSPITPVTPLKNSSQFTFEFSNTQPPQQPMQSAIQTDKNNVVVVNQTAKMDFSSTKSAIITDTISNYVQSLEQDFPCFDTEKNENIDLLQKSSTDQIEQIVNADANTSQNFVDHHLHHQSLSTTKEHHHFGDEKNFDSNNMQNEQFFSTKSNEPNNDVKNMTTLTSSSTFNNFDLPSTKLTSDLFNRRIQRNNCLNADNNNNNINRTRELLSIKQIAASLESFSQNYERNQQQQQQQQMISHSYSVPTTPCQIIQHQQILPDATNGNHHHNDDESSSYQQLQHHHQHQQMSHHHSLPTTPIDHGAHHHHQQQHFTFNTDSIYHQQQLTNQQQVASMPNNSMDDTNHSHHHHQQQQQQQFNFIFPHETSTATTTATVNEGHPNTVNDNDPNGLIDSTRNFEITNCLDETNYTDFSLYNSTSKENIEQVFNLDQNAEQPPQSASIQFNDNIINSSQPSNENQENVQNDYFAPSSSNPIEPFGYDLDADNTDGPSNDGCDLKSNIVQFMTPPTEIIKEPIVIDTFKTDHQKNDSIMRDINDNYVIDEKKTEKIHYHHTTTTLKRSWNDNHPYPRIKSPNNFIKSLNKKLSALSNEYDNLSTITPPTIKKKRPRPEPLYIPPHVNTTFVYHSRLRSPRFWNGGGSIIKPSYHNNDHHISPPPYTPPPMLSPVRSGSGLFWKINNFNMNINNNSSSNKLPPYNTSQFFNSKKMISDMLKENQNMINEPMSDLKTPTTAYEPEYDIPTTDIQPHVNIGPQFQARIPTFNPNRMKMDYKSERAILLWSPTVLDNHQTDDETIDLYFKISCSMCVNGHGNNKEYAMHLLYDCHGDVIEAMAKLIQMNPTVNSDHPLYQYYYANHNVWTENEINLFQKSIFKYDKDFFLIADEIKTKSVKDCVQFYYLWKKNSIDHFKRLRILRRKRESMFYELDTDNNNKKSVSQTKQIVDNCDDDNSNHQSVANSTTTNGSKTSKMYHCKICGKKFRNLKSRSAHMKAHIN</sequence>
<feature type="compositionally biased region" description="Polar residues" evidence="10">
    <location>
        <begin position="221"/>
        <end position="246"/>
    </location>
</feature>
<dbReference type="SUPFAM" id="SSF46689">
    <property type="entry name" value="Homeodomain-like"/>
    <property type="match status" value="1"/>
</dbReference>
<feature type="domain" description="C2H2-type" evidence="11">
    <location>
        <begin position="329"/>
        <end position="356"/>
    </location>
</feature>
<dbReference type="EMBL" id="ASGP02000003">
    <property type="protein sequence ID" value="KAH9516497.1"/>
    <property type="molecule type" value="Genomic_DNA"/>
</dbReference>
<evidence type="ECO:0000259" key="11">
    <source>
        <dbReference type="PROSITE" id="PS50157"/>
    </source>
</evidence>
<dbReference type="InterPro" id="IPR013087">
    <property type="entry name" value="Znf_C2H2_type"/>
</dbReference>
<evidence type="ECO:0000256" key="5">
    <source>
        <dbReference type="ARBA" id="ARBA00023015"/>
    </source>
</evidence>
<evidence type="ECO:0000259" key="12">
    <source>
        <dbReference type="PROSITE" id="PS51156"/>
    </source>
</evidence>
<dbReference type="InterPro" id="IPR036236">
    <property type="entry name" value="Znf_C2H2_sf"/>
</dbReference>
<feature type="domain" description="C2H2-type" evidence="11">
    <location>
        <begin position="357"/>
        <end position="384"/>
    </location>
</feature>
<feature type="region of interest" description="Disordered" evidence="10">
    <location>
        <begin position="1"/>
        <end position="20"/>
    </location>
</feature>
<dbReference type="PANTHER" id="PTHR16089">
    <property type="entry name" value="REST COREPRESSOR COREST PROTEIN-RELATED"/>
    <property type="match status" value="1"/>
</dbReference>
<feature type="domain" description="SANT" evidence="13">
    <location>
        <begin position="1736"/>
        <end position="1784"/>
    </location>
</feature>
<keyword evidence="6" id="KW-0238">DNA-binding</keyword>
<reference evidence="14" key="2">
    <citation type="journal article" date="2022" name="Res Sq">
        <title>Comparative Genomics Reveals Insights into the Divergent Evolution of Astigmatic Mites and Household Pest Adaptations.</title>
        <authorList>
            <person name="Xiong Q."/>
            <person name="Wan A.T.-Y."/>
            <person name="Liu X.-Y."/>
            <person name="Fung C.S.-H."/>
            <person name="Xiao X."/>
            <person name="Malainual N."/>
            <person name="Hou J."/>
            <person name="Wang L."/>
            <person name="Wang M."/>
            <person name="Yang K."/>
            <person name="Cui Y."/>
            <person name="Leung E."/>
            <person name="Nong W."/>
            <person name="Shin S.-K."/>
            <person name="Au S."/>
            <person name="Jeong K.Y."/>
            <person name="Chew F.T."/>
            <person name="Hui J."/>
            <person name="Leung T.F."/>
            <person name="Tungtrongchitr A."/>
            <person name="Zhong N."/>
            <person name="Liu Z."/>
            <person name="Tsui S."/>
        </authorList>
    </citation>
    <scope>NUCLEOTIDE SEQUENCE</scope>
    <source>
        <strain evidence="14">Derf</strain>
        <tissue evidence="14">Whole organism</tissue>
    </source>
</reference>
<dbReference type="Pfam" id="PF13912">
    <property type="entry name" value="zf-C2H2_6"/>
    <property type="match status" value="1"/>
</dbReference>
<comment type="caution">
    <text evidence="14">The sequence shown here is derived from an EMBL/GenBank/DDBJ whole genome shotgun (WGS) entry which is preliminary data.</text>
</comment>
<evidence type="ECO:0000256" key="1">
    <source>
        <dbReference type="ARBA" id="ARBA00004123"/>
    </source>
</evidence>
<keyword evidence="5" id="KW-0805">Transcription regulation</keyword>
<protein>
    <submittedName>
        <fullName evidence="14">Metal ion binding</fullName>
    </submittedName>
</protein>
<evidence type="ECO:0000313" key="14">
    <source>
        <dbReference type="EMBL" id="KAH9516497.1"/>
    </source>
</evidence>
<evidence type="ECO:0000256" key="10">
    <source>
        <dbReference type="SAM" id="MobiDB-lite"/>
    </source>
</evidence>
<dbReference type="GO" id="GO:0000118">
    <property type="term" value="C:histone deacetylase complex"/>
    <property type="evidence" value="ECO:0007669"/>
    <property type="project" value="TreeGrafter"/>
</dbReference>
<dbReference type="FunFam" id="3.30.160.60:FF:000656">
    <property type="entry name" value="Zinc finger protein 541"/>
    <property type="match status" value="1"/>
</dbReference>
<dbReference type="InterPro" id="IPR009057">
    <property type="entry name" value="Homeodomain-like_sf"/>
</dbReference>
<dbReference type="Gene3D" id="3.30.160.60">
    <property type="entry name" value="Classic Zinc Finger"/>
    <property type="match status" value="3"/>
</dbReference>
<dbReference type="Proteomes" id="UP000790347">
    <property type="component" value="Unassembled WGS sequence"/>
</dbReference>
<dbReference type="Gene3D" id="1.10.10.60">
    <property type="entry name" value="Homeodomain-like"/>
    <property type="match status" value="1"/>
</dbReference>
<organism evidence="14 15">
    <name type="scientific">Dermatophagoides farinae</name>
    <name type="common">American house dust mite</name>
    <dbReference type="NCBI Taxonomy" id="6954"/>
    <lineage>
        <taxon>Eukaryota</taxon>
        <taxon>Metazoa</taxon>
        <taxon>Ecdysozoa</taxon>
        <taxon>Arthropoda</taxon>
        <taxon>Chelicerata</taxon>
        <taxon>Arachnida</taxon>
        <taxon>Acari</taxon>
        <taxon>Acariformes</taxon>
        <taxon>Sarcoptiformes</taxon>
        <taxon>Astigmata</taxon>
        <taxon>Psoroptidia</taxon>
        <taxon>Analgoidea</taxon>
        <taxon>Pyroglyphidae</taxon>
        <taxon>Dermatophagoidinae</taxon>
        <taxon>Dermatophagoides</taxon>
    </lineage>
</organism>
<keyword evidence="2" id="KW-0479">Metal-binding</keyword>
<evidence type="ECO:0000256" key="6">
    <source>
        <dbReference type="ARBA" id="ARBA00023125"/>
    </source>
</evidence>
<evidence type="ECO:0000256" key="4">
    <source>
        <dbReference type="ARBA" id="ARBA00022833"/>
    </source>
</evidence>
<evidence type="ECO:0000313" key="15">
    <source>
        <dbReference type="Proteomes" id="UP000790347"/>
    </source>
</evidence>
<feature type="region of interest" description="Disordered" evidence="10">
    <location>
        <begin position="462"/>
        <end position="490"/>
    </location>
</feature>
<feature type="domain" description="ELM2" evidence="12">
    <location>
        <begin position="1626"/>
        <end position="1718"/>
    </location>
</feature>
<gene>
    <name evidence="14" type="primary">TRERF1</name>
    <name evidence="14" type="ORF">DERF_007232</name>
</gene>
<keyword evidence="7" id="KW-0804">Transcription</keyword>
<feature type="region of interest" description="Disordered" evidence="10">
    <location>
        <begin position="221"/>
        <end position="262"/>
    </location>
</feature>
<dbReference type="Pfam" id="PF00096">
    <property type="entry name" value="zf-C2H2"/>
    <property type="match status" value="3"/>
</dbReference>
<dbReference type="PROSITE" id="PS50157">
    <property type="entry name" value="ZINC_FINGER_C2H2_2"/>
    <property type="match status" value="5"/>
</dbReference>
<dbReference type="SMART" id="SM00717">
    <property type="entry name" value="SANT"/>
    <property type="match status" value="1"/>
</dbReference>
<dbReference type="FunFam" id="1.10.10.60:FF:000012">
    <property type="entry name" value="Metastasis-associated 1 family, member 3"/>
    <property type="match status" value="1"/>
</dbReference>
<dbReference type="InterPro" id="IPR000949">
    <property type="entry name" value="ELM2_dom"/>
</dbReference>
<comment type="subcellular location">
    <subcellularLocation>
        <location evidence="1">Nucleus</location>
    </subcellularLocation>
</comment>